<feature type="non-terminal residue" evidence="1">
    <location>
        <position position="1"/>
    </location>
</feature>
<keyword evidence="2" id="KW-1185">Reference proteome</keyword>
<reference evidence="1" key="1">
    <citation type="submission" date="2021-06" db="EMBL/GenBank/DDBJ databases">
        <authorList>
            <person name="Kallberg Y."/>
            <person name="Tangrot J."/>
            <person name="Rosling A."/>
        </authorList>
    </citation>
    <scope>NUCLEOTIDE SEQUENCE</scope>
    <source>
        <strain evidence="1">CL356</strain>
    </source>
</reference>
<comment type="caution">
    <text evidence="1">The sequence shown here is derived from an EMBL/GenBank/DDBJ whole genome shotgun (WGS) entry which is preliminary data.</text>
</comment>
<name>A0ACA9QU84_9GLOM</name>
<proteinExistence type="predicted"/>
<evidence type="ECO:0000313" key="2">
    <source>
        <dbReference type="Proteomes" id="UP000789525"/>
    </source>
</evidence>
<sequence length="155" mass="17403">RLGNCKDQKQENIERESGLEGKVVDVPSESLLDGSPPQRVLQPQILPSNDHRVLISKNDGTILYDLFHIEGPPNSKWNKIIYRIFCDEIHLMEYDMASEQLFIGFADSISLCHLHDTSIPTGKSDRFLQCGYRVAGAGFLMSGSRCIVTLPEARL</sequence>
<accession>A0ACA9QU84</accession>
<protein>
    <submittedName>
        <fullName evidence="1">125_t:CDS:1</fullName>
    </submittedName>
</protein>
<gene>
    <name evidence="1" type="ORF">ACOLOM_LOCUS13367</name>
</gene>
<feature type="non-terminal residue" evidence="1">
    <location>
        <position position="155"/>
    </location>
</feature>
<dbReference type="Proteomes" id="UP000789525">
    <property type="component" value="Unassembled WGS sequence"/>
</dbReference>
<evidence type="ECO:0000313" key="1">
    <source>
        <dbReference type="EMBL" id="CAG8764374.1"/>
    </source>
</evidence>
<organism evidence="1 2">
    <name type="scientific">Acaulospora colombiana</name>
    <dbReference type="NCBI Taxonomy" id="27376"/>
    <lineage>
        <taxon>Eukaryota</taxon>
        <taxon>Fungi</taxon>
        <taxon>Fungi incertae sedis</taxon>
        <taxon>Mucoromycota</taxon>
        <taxon>Glomeromycotina</taxon>
        <taxon>Glomeromycetes</taxon>
        <taxon>Diversisporales</taxon>
        <taxon>Acaulosporaceae</taxon>
        <taxon>Acaulospora</taxon>
    </lineage>
</organism>
<dbReference type="EMBL" id="CAJVPT010060845">
    <property type="protein sequence ID" value="CAG8764374.1"/>
    <property type="molecule type" value="Genomic_DNA"/>
</dbReference>